<sequence>MIVAALVMLILAPVAGALAGVSGGSASVISTSGCRLLSVVDGNTVELSCPGDEVRHHHVMGLTSPPVLGARCLAEAWWGLRAHVSLRAQVWQAETLAFVEEPRAHLVLMLADGIPIHRLVPTPPPDPCA</sequence>
<evidence type="ECO:0000256" key="1">
    <source>
        <dbReference type="SAM" id="SignalP"/>
    </source>
</evidence>
<dbReference type="Proteomes" id="UP000244810">
    <property type="component" value="Unassembled WGS sequence"/>
</dbReference>
<organism evidence="2 3">
    <name type="scientific">Pararhodobacter aggregans</name>
    <dbReference type="NCBI Taxonomy" id="404875"/>
    <lineage>
        <taxon>Bacteria</taxon>
        <taxon>Pseudomonadati</taxon>
        <taxon>Pseudomonadota</taxon>
        <taxon>Alphaproteobacteria</taxon>
        <taxon>Rhodobacterales</taxon>
        <taxon>Paracoccaceae</taxon>
        <taxon>Pararhodobacter</taxon>
    </lineage>
</organism>
<gene>
    <name evidence="2" type="ORF">DDE23_12570</name>
</gene>
<dbReference type="AlphaFoldDB" id="A0A2T7UQY9"/>
<evidence type="ECO:0000313" key="3">
    <source>
        <dbReference type="Proteomes" id="UP000244810"/>
    </source>
</evidence>
<name>A0A2T7UQY9_9RHOB</name>
<proteinExistence type="predicted"/>
<evidence type="ECO:0008006" key="4">
    <source>
        <dbReference type="Google" id="ProtNLM"/>
    </source>
</evidence>
<evidence type="ECO:0000313" key="2">
    <source>
        <dbReference type="EMBL" id="PVE47082.1"/>
    </source>
</evidence>
<feature type="chain" id="PRO_5015532818" description="Nuclease" evidence="1">
    <location>
        <begin position="20"/>
        <end position="129"/>
    </location>
</feature>
<feature type="signal peptide" evidence="1">
    <location>
        <begin position="1"/>
        <end position="19"/>
    </location>
</feature>
<comment type="caution">
    <text evidence="2">The sequence shown here is derived from an EMBL/GenBank/DDBJ whole genome shotgun (WGS) entry which is preliminary data.</text>
</comment>
<keyword evidence="3" id="KW-1185">Reference proteome</keyword>
<accession>A0A2T7UQY9</accession>
<dbReference type="EMBL" id="QDDR01000006">
    <property type="protein sequence ID" value="PVE47082.1"/>
    <property type="molecule type" value="Genomic_DNA"/>
</dbReference>
<protein>
    <recommendedName>
        <fullName evidence="4">Nuclease</fullName>
    </recommendedName>
</protein>
<keyword evidence="1" id="KW-0732">Signal</keyword>
<reference evidence="2 3" key="1">
    <citation type="journal article" date="2011" name="Syst. Appl. Microbiol.">
        <title>Defluviimonas denitrificans gen. nov., sp. nov., and Pararhodobacter aggregans gen. nov., sp. nov., non-phototrophic Rhodobacteraceae from the biofilter of a marine aquaculture.</title>
        <authorList>
            <person name="Foesel B.U."/>
            <person name="Drake H.L."/>
            <person name="Schramm A."/>
        </authorList>
    </citation>
    <scope>NUCLEOTIDE SEQUENCE [LARGE SCALE GENOMIC DNA]</scope>
    <source>
        <strain evidence="2 3">D1-19</strain>
    </source>
</reference>